<proteinExistence type="predicted"/>
<organism evidence="2 3">
    <name type="scientific">Aphanomyces euteiches</name>
    <dbReference type="NCBI Taxonomy" id="100861"/>
    <lineage>
        <taxon>Eukaryota</taxon>
        <taxon>Sar</taxon>
        <taxon>Stramenopiles</taxon>
        <taxon>Oomycota</taxon>
        <taxon>Saprolegniomycetes</taxon>
        <taxon>Saprolegniales</taxon>
        <taxon>Verrucalvaceae</taxon>
        <taxon>Aphanomyces</taxon>
    </lineage>
</organism>
<dbReference type="AlphaFoldDB" id="A0A6G0WC30"/>
<evidence type="ECO:0000313" key="3">
    <source>
        <dbReference type="Proteomes" id="UP000481153"/>
    </source>
</evidence>
<sequence length="239" mass="26919">MGGIKNSIWQLCYHHLQPLATYAGEPTTWSQAESQPTIDLFHKYVSMRLQSARQMNPWESSNDRKYVIKHQDEIYMVTALKYYNAISKAPELEEFQAQCLEPSVLDRAGAAAEALVQALIAALKEEWGRHLRYIKEGPPHQLVKGFLPTSSPAQVLLLRVQRGVKMTLKVIDAVESQVESLQQKYAVIEAEIASLRDILDKHRAIVQAMGEDVTIDPDDTRVVIALSAILNQEDIDHAC</sequence>
<dbReference type="Proteomes" id="UP000481153">
    <property type="component" value="Unassembled WGS sequence"/>
</dbReference>
<protein>
    <submittedName>
        <fullName evidence="2">Uncharacterized protein</fullName>
    </submittedName>
</protein>
<evidence type="ECO:0000313" key="2">
    <source>
        <dbReference type="EMBL" id="KAF0724823.1"/>
    </source>
</evidence>
<keyword evidence="3" id="KW-1185">Reference proteome</keyword>
<name>A0A6G0WC30_9STRA</name>
<feature type="coiled-coil region" evidence="1">
    <location>
        <begin position="164"/>
        <end position="198"/>
    </location>
</feature>
<evidence type="ECO:0000256" key="1">
    <source>
        <dbReference type="SAM" id="Coils"/>
    </source>
</evidence>
<keyword evidence="1" id="KW-0175">Coiled coil</keyword>
<dbReference type="EMBL" id="VJMJ01000261">
    <property type="protein sequence ID" value="KAF0724823.1"/>
    <property type="molecule type" value="Genomic_DNA"/>
</dbReference>
<reference evidence="2 3" key="1">
    <citation type="submission" date="2019-07" db="EMBL/GenBank/DDBJ databases">
        <title>Genomics analysis of Aphanomyces spp. identifies a new class of oomycete effector associated with host adaptation.</title>
        <authorList>
            <person name="Gaulin E."/>
        </authorList>
    </citation>
    <scope>NUCLEOTIDE SEQUENCE [LARGE SCALE GENOMIC DNA]</scope>
    <source>
        <strain evidence="2 3">ATCC 201684</strain>
    </source>
</reference>
<dbReference type="VEuPathDB" id="FungiDB:AeMF1_014504"/>
<accession>A0A6G0WC30</accession>
<gene>
    <name evidence="2" type="ORF">Ae201684_016572</name>
</gene>
<comment type="caution">
    <text evidence="2">The sequence shown here is derived from an EMBL/GenBank/DDBJ whole genome shotgun (WGS) entry which is preliminary data.</text>
</comment>